<accession>A0A8T0H5X6</accession>
<dbReference type="SUPFAM" id="SSF53720">
    <property type="entry name" value="ALDH-like"/>
    <property type="match status" value="1"/>
</dbReference>
<dbReference type="GO" id="GO:0004029">
    <property type="term" value="F:aldehyde dehydrogenase (NAD+) activity"/>
    <property type="evidence" value="ECO:0007669"/>
    <property type="project" value="UniProtKB-EC"/>
</dbReference>
<dbReference type="PANTHER" id="PTHR43570">
    <property type="entry name" value="ALDEHYDE DEHYDROGENASE"/>
    <property type="match status" value="1"/>
</dbReference>
<organism evidence="8 9">
    <name type="scientific">Ceratodon purpureus</name>
    <name type="common">Fire moss</name>
    <name type="synonym">Dicranum purpureum</name>
    <dbReference type="NCBI Taxonomy" id="3225"/>
    <lineage>
        <taxon>Eukaryota</taxon>
        <taxon>Viridiplantae</taxon>
        <taxon>Streptophyta</taxon>
        <taxon>Embryophyta</taxon>
        <taxon>Bryophyta</taxon>
        <taxon>Bryophytina</taxon>
        <taxon>Bryopsida</taxon>
        <taxon>Dicranidae</taxon>
        <taxon>Pseudoditrichales</taxon>
        <taxon>Ditrichaceae</taxon>
        <taxon>Ceratodon</taxon>
    </lineage>
</organism>
<sequence length="485" mass="53292">MTTDQAAPALDAAQIVSGLRATLRMGRTKPAKWRLSQLHALVKLVEENEEDIYSALDSDLHKPKHESFMMELSHVTTACKYAIKNLQNWMAPKKKGVTHTTWPASAATVSEPLGVTLIISTWNFPFLLAIDPLIGAISAGCTACLKTSEVSPATSGLLARLIPKYLDAEGIQVVEGGVSVVTELLQQKWDKIFYTGNSKVGRIIMGAAAKHLTPVTLELGGKCPLYIDDTVDLQVASRRIMVGKYGNNLGQACISPDYILVEEHLAPKLIKEFRTTLVEFYGEDPSTSKDLSRIVNKNHFQRLSSLLDHPGTAEKIVHGGERDEKALYIAPTLIDDPPLDSPIMAEEIFGPLLPIITVKDVNAAVYFISDRPKPLAIYVFTNNKDSVKKFTEETSSGGLLTNDCLLQFLVPELPFGGVGESGTGSYHGKASFDTFSHHKAILNRGMGMDISTRYPPFTSKKQSMMRAFLEARFMDFVLILLGLKR</sequence>
<dbReference type="PANTHER" id="PTHR43570:SF16">
    <property type="entry name" value="ALDEHYDE DEHYDROGENASE TYPE III, ISOFORM Q"/>
    <property type="match status" value="1"/>
</dbReference>
<dbReference type="Proteomes" id="UP000822688">
    <property type="component" value="Chromosome 7"/>
</dbReference>
<comment type="caution">
    <text evidence="8">The sequence shown here is derived from an EMBL/GenBank/DDBJ whole genome shotgun (WGS) entry which is preliminary data.</text>
</comment>
<evidence type="ECO:0000256" key="4">
    <source>
        <dbReference type="ARBA" id="ARBA00049194"/>
    </source>
</evidence>
<gene>
    <name evidence="8" type="ORF">KC19_7G007500</name>
</gene>
<dbReference type="InterPro" id="IPR016162">
    <property type="entry name" value="Ald_DH_N"/>
</dbReference>
<comment type="catalytic activity">
    <reaction evidence="4">
        <text>an aldehyde + NAD(+) + H2O = a carboxylate + NADH + 2 H(+)</text>
        <dbReference type="Rhea" id="RHEA:16185"/>
        <dbReference type="ChEBI" id="CHEBI:15377"/>
        <dbReference type="ChEBI" id="CHEBI:15378"/>
        <dbReference type="ChEBI" id="CHEBI:17478"/>
        <dbReference type="ChEBI" id="CHEBI:29067"/>
        <dbReference type="ChEBI" id="CHEBI:57540"/>
        <dbReference type="ChEBI" id="CHEBI:57945"/>
        <dbReference type="EC" id="1.2.1.3"/>
    </reaction>
</comment>
<feature type="domain" description="Aldehyde dehydrogenase" evidence="7">
    <location>
        <begin position="9"/>
        <end position="440"/>
    </location>
</feature>
<dbReference type="AlphaFoldDB" id="A0A8T0H5X6"/>
<evidence type="ECO:0000256" key="5">
    <source>
        <dbReference type="PIRNR" id="PIRNR036492"/>
    </source>
</evidence>
<keyword evidence="9" id="KW-1185">Reference proteome</keyword>
<dbReference type="GO" id="GO:0005737">
    <property type="term" value="C:cytoplasm"/>
    <property type="evidence" value="ECO:0007669"/>
    <property type="project" value="TreeGrafter"/>
</dbReference>
<dbReference type="InterPro" id="IPR016163">
    <property type="entry name" value="Ald_DH_C"/>
</dbReference>
<evidence type="ECO:0000256" key="1">
    <source>
        <dbReference type="ARBA" id="ARBA00009986"/>
    </source>
</evidence>
<dbReference type="InterPro" id="IPR016161">
    <property type="entry name" value="Ald_DH/histidinol_DH"/>
</dbReference>
<dbReference type="FunFam" id="3.40.309.10:FF:000003">
    <property type="entry name" value="Aldehyde dehydrogenase"/>
    <property type="match status" value="1"/>
</dbReference>
<dbReference type="EMBL" id="CM026428">
    <property type="protein sequence ID" value="KAG0565689.1"/>
    <property type="molecule type" value="Genomic_DNA"/>
</dbReference>
<evidence type="ECO:0000256" key="2">
    <source>
        <dbReference type="ARBA" id="ARBA00023002"/>
    </source>
</evidence>
<dbReference type="InterPro" id="IPR015590">
    <property type="entry name" value="Aldehyde_DH_dom"/>
</dbReference>
<dbReference type="Gene3D" id="3.40.309.10">
    <property type="entry name" value="Aldehyde Dehydrogenase, Chain A, domain 2"/>
    <property type="match status" value="1"/>
</dbReference>
<evidence type="ECO:0000259" key="7">
    <source>
        <dbReference type="Pfam" id="PF00171"/>
    </source>
</evidence>
<dbReference type="InterPro" id="IPR012394">
    <property type="entry name" value="Aldehyde_DH_NAD(P)"/>
</dbReference>
<proteinExistence type="inferred from homology"/>
<keyword evidence="3" id="KW-0520">NAD</keyword>
<evidence type="ECO:0000256" key="6">
    <source>
        <dbReference type="PIRSR" id="PIRSR036492-1"/>
    </source>
</evidence>
<evidence type="ECO:0000313" key="9">
    <source>
        <dbReference type="Proteomes" id="UP000822688"/>
    </source>
</evidence>
<dbReference type="FunFam" id="3.40.605.10:FF:000004">
    <property type="entry name" value="Aldehyde dehydrogenase"/>
    <property type="match status" value="1"/>
</dbReference>
<reference evidence="8" key="1">
    <citation type="submission" date="2020-06" db="EMBL/GenBank/DDBJ databases">
        <title>WGS assembly of Ceratodon purpureus strain R40.</title>
        <authorList>
            <person name="Carey S.B."/>
            <person name="Jenkins J."/>
            <person name="Shu S."/>
            <person name="Lovell J.T."/>
            <person name="Sreedasyam A."/>
            <person name="Maumus F."/>
            <person name="Tiley G.P."/>
            <person name="Fernandez-Pozo N."/>
            <person name="Barry K."/>
            <person name="Chen C."/>
            <person name="Wang M."/>
            <person name="Lipzen A."/>
            <person name="Daum C."/>
            <person name="Saski C.A."/>
            <person name="Payton A.C."/>
            <person name="Mcbreen J.C."/>
            <person name="Conrad R.E."/>
            <person name="Kollar L.M."/>
            <person name="Olsson S."/>
            <person name="Huttunen S."/>
            <person name="Landis J.B."/>
            <person name="Wickett N.J."/>
            <person name="Johnson M.G."/>
            <person name="Rensing S.A."/>
            <person name="Grimwood J."/>
            <person name="Schmutz J."/>
            <person name="Mcdaniel S.F."/>
        </authorList>
    </citation>
    <scope>NUCLEOTIDE SEQUENCE</scope>
    <source>
        <strain evidence="8">R40</strain>
    </source>
</reference>
<feature type="active site" evidence="6">
    <location>
        <position position="253"/>
    </location>
</feature>
<comment type="similarity">
    <text evidence="1 5">Belongs to the aldehyde dehydrogenase family.</text>
</comment>
<keyword evidence="2 5" id="KW-0560">Oxidoreductase</keyword>
<evidence type="ECO:0000256" key="3">
    <source>
        <dbReference type="ARBA" id="ARBA00023027"/>
    </source>
</evidence>
<evidence type="ECO:0000313" key="8">
    <source>
        <dbReference type="EMBL" id="KAG0565689.1"/>
    </source>
</evidence>
<dbReference type="PIRSF" id="PIRSF036492">
    <property type="entry name" value="ALDH"/>
    <property type="match status" value="1"/>
</dbReference>
<dbReference type="Pfam" id="PF00171">
    <property type="entry name" value="Aldedh"/>
    <property type="match status" value="1"/>
</dbReference>
<name>A0A8T0H5X6_CERPU</name>
<dbReference type="GO" id="GO:0006081">
    <property type="term" value="P:aldehyde metabolic process"/>
    <property type="evidence" value="ECO:0007669"/>
    <property type="project" value="InterPro"/>
</dbReference>
<dbReference type="Gene3D" id="3.40.605.10">
    <property type="entry name" value="Aldehyde Dehydrogenase, Chain A, domain 1"/>
    <property type="match status" value="1"/>
</dbReference>
<protein>
    <recommendedName>
        <fullName evidence="5">Aldehyde dehydrogenase</fullName>
    </recommendedName>
</protein>
<feature type="active site" evidence="6">
    <location>
        <position position="218"/>
    </location>
</feature>